<feature type="signal peptide" evidence="3">
    <location>
        <begin position="1"/>
        <end position="20"/>
    </location>
</feature>
<keyword evidence="3" id="KW-0732">Signal</keyword>
<comment type="similarity">
    <text evidence="3 4">Belongs to the RlpA family.</text>
</comment>
<dbReference type="PANTHER" id="PTHR34183:SF1">
    <property type="entry name" value="ENDOLYTIC PEPTIDOGLYCAN TRANSGLYCOSYLASE RLPA"/>
    <property type="match status" value="1"/>
</dbReference>
<dbReference type="Gene3D" id="2.40.40.10">
    <property type="entry name" value="RlpA-like domain"/>
    <property type="match status" value="1"/>
</dbReference>
<comment type="function">
    <text evidence="3">Lytic transglycosylase with a strong preference for naked glycan strands that lack stem peptides.</text>
</comment>
<keyword evidence="2 3" id="KW-0961">Cell wall biogenesis/degradation</keyword>
<feature type="chain" id="PRO_5044900003" description="Endolytic peptidoglycan transglycosylase RlpA" evidence="3">
    <location>
        <begin position="21"/>
        <end position="198"/>
    </location>
</feature>
<protein>
    <recommendedName>
        <fullName evidence="3">Endolytic peptidoglycan transglycosylase RlpA</fullName>
        <ecNumber evidence="3">4.2.2.-</ecNumber>
    </recommendedName>
</protein>
<feature type="region of interest" description="Disordered" evidence="5">
    <location>
        <begin position="33"/>
        <end position="69"/>
    </location>
</feature>
<comment type="caution">
    <text evidence="7">The sequence shown here is derived from an EMBL/GenBank/DDBJ whole genome shotgun (WGS) entry which is preliminary data.</text>
</comment>
<keyword evidence="8" id="KW-1185">Reference proteome</keyword>
<evidence type="ECO:0000313" key="7">
    <source>
        <dbReference type="EMBL" id="MEZ2738366.1"/>
    </source>
</evidence>
<accession>A0ABV4I919</accession>
<evidence type="ECO:0000256" key="3">
    <source>
        <dbReference type="HAMAP-Rule" id="MF_02071"/>
    </source>
</evidence>
<dbReference type="InterPro" id="IPR034718">
    <property type="entry name" value="RlpA"/>
</dbReference>
<dbReference type="EMBL" id="JBGJLR010000002">
    <property type="protein sequence ID" value="MEZ2738366.1"/>
    <property type="molecule type" value="Genomic_DNA"/>
</dbReference>
<dbReference type="Pfam" id="PF03330">
    <property type="entry name" value="DPBB_1"/>
    <property type="match status" value="1"/>
</dbReference>
<evidence type="ECO:0000259" key="6">
    <source>
        <dbReference type="Pfam" id="PF03330"/>
    </source>
</evidence>
<sequence precursor="true">MSFLSLARPRALPAASVLLAALLSACAPLPTERTTPAQGDAVRAPQASSRTGAELLAKMAPPPLRPDRMKDPAKAMQERLYELEWPEVDQQGVASWYGPGFHGRKTANGERFNQYELTAAHPTYEFGTQLCVRSKSTGQAVVVRVNDRGPFVKNRVIDLSKAAAEEIGMLGKGVKSVEIYKLDEGEDSCPEAVLAASN</sequence>
<dbReference type="InterPro" id="IPR036908">
    <property type="entry name" value="RlpA-like_sf"/>
</dbReference>
<evidence type="ECO:0000256" key="1">
    <source>
        <dbReference type="ARBA" id="ARBA00023239"/>
    </source>
</evidence>
<feature type="domain" description="RlpA-like protein double-psi beta-barrel" evidence="6">
    <location>
        <begin position="90"/>
        <end position="178"/>
    </location>
</feature>
<dbReference type="PANTHER" id="PTHR34183">
    <property type="entry name" value="ENDOLYTIC PEPTIDOGLYCAN TRANSGLYCOSYLASE RLPA"/>
    <property type="match status" value="1"/>
</dbReference>
<name>A0ABV4I919_9BURK</name>
<dbReference type="CDD" id="cd22268">
    <property type="entry name" value="DPBB_RlpA-like"/>
    <property type="match status" value="1"/>
</dbReference>
<evidence type="ECO:0000256" key="5">
    <source>
        <dbReference type="SAM" id="MobiDB-lite"/>
    </source>
</evidence>
<dbReference type="RefSeq" id="WP_370905076.1">
    <property type="nucleotide sequence ID" value="NZ_JBGJLR010000002.1"/>
</dbReference>
<dbReference type="SUPFAM" id="SSF50685">
    <property type="entry name" value="Barwin-like endoglucanases"/>
    <property type="match status" value="1"/>
</dbReference>
<reference evidence="7 8" key="1">
    <citation type="submission" date="2024-08" db="EMBL/GenBank/DDBJ databases">
        <authorList>
            <person name="Feng Z."/>
            <person name="Ronholm J."/>
        </authorList>
    </citation>
    <scope>NUCLEOTIDE SEQUENCE [LARGE SCALE GENOMIC DNA]</scope>
    <source>
        <strain evidence="7 8">4-AB0-8</strain>
    </source>
</reference>
<dbReference type="Proteomes" id="UP001567350">
    <property type="component" value="Unassembled WGS sequence"/>
</dbReference>
<keyword evidence="1 3" id="KW-0456">Lyase</keyword>
<evidence type="ECO:0000256" key="2">
    <source>
        <dbReference type="ARBA" id="ARBA00023316"/>
    </source>
</evidence>
<dbReference type="InterPro" id="IPR009009">
    <property type="entry name" value="RlpA-like_DPBB"/>
</dbReference>
<dbReference type="InterPro" id="IPR012997">
    <property type="entry name" value="RplA"/>
</dbReference>
<evidence type="ECO:0000256" key="4">
    <source>
        <dbReference type="RuleBase" id="RU003495"/>
    </source>
</evidence>
<gene>
    <name evidence="3" type="primary">rlpA</name>
    <name evidence="7" type="ORF">ACBP88_02655</name>
</gene>
<proteinExistence type="inferred from homology"/>
<dbReference type="EC" id="4.2.2.-" evidence="3"/>
<organism evidence="7 8">
    <name type="scientific">Comamonas jiangduensis</name>
    <dbReference type="NCBI Taxonomy" id="1194168"/>
    <lineage>
        <taxon>Bacteria</taxon>
        <taxon>Pseudomonadati</taxon>
        <taxon>Pseudomonadota</taxon>
        <taxon>Betaproteobacteria</taxon>
        <taxon>Burkholderiales</taxon>
        <taxon>Comamonadaceae</taxon>
        <taxon>Comamonas</taxon>
    </lineage>
</organism>
<evidence type="ECO:0000313" key="8">
    <source>
        <dbReference type="Proteomes" id="UP001567350"/>
    </source>
</evidence>
<dbReference type="HAMAP" id="MF_02071">
    <property type="entry name" value="RlpA"/>
    <property type="match status" value="1"/>
</dbReference>
<dbReference type="NCBIfam" id="TIGR00413">
    <property type="entry name" value="rlpA"/>
    <property type="match status" value="1"/>
</dbReference>